<accession>A0A1X0QFQ3</accession>
<feature type="domain" description="Mis18" evidence="4">
    <location>
        <begin position="6"/>
        <end position="106"/>
    </location>
</feature>
<protein>
    <recommendedName>
        <fullName evidence="3">Protein yippee-like</fullName>
    </recommendedName>
</protein>
<dbReference type="AlphaFoldDB" id="A0A1X0QFQ3"/>
<dbReference type="EMBL" id="LTAI01000538">
    <property type="protein sequence ID" value="ORD98648.1"/>
    <property type="molecule type" value="Genomic_DNA"/>
</dbReference>
<evidence type="ECO:0000313" key="6">
    <source>
        <dbReference type="Proteomes" id="UP000192501"/>
    </source>
</evidence>
<keyword evidence="2" id="KW-0862">Zinc</keyword>
<name>A0A1X0QFQ3_9MICR</name>
<gene>
    <name evidence="5" type="ORF">A0H76_2134</name>
</gene>
<dbReference type="VEuPathDB" id="MicrosporidiaDB:A0H76_2134"/>
<keyword evidence="1" id="KW-0479">Metal-binding</keyword>
<reference evidence="5 6" key="1">
    <citation type="journal article" date="2017" name="Environ. Microbiol.">
        <title>Decay of the glycolytic pathway and adaptation to intranuclear parasitism within Enterocytozoonidae microsporidia.</title>
        <authorList>
            <person name="Wiredu Boakye D."/>
            <person name="Jaroenlak P."/>
            <person name="Prachumwat A."/>
            <person name="Williams T.A."/>
            <person name="Bateman K.S."/>
            <person name="Itsathitphaisarn O."/>
            <person name="Sritunyalucksana K."/>
            <person name="Paszkiewicz K.H."/>
            <person name="Moore K.A."/>
            <person name="Stentiford G.D."/>
            <person name="Williams B.A."/>
        </authorList>
    </citation>
    <scope>NUCLEOTIDE SEQUENCE [LARGE SCALE GENOMIC DNA]</scope>
    <source>
        <strain evidence="6">canceri</strain>
    </source>
</reference>
<evidence type="ECO:0000259" key="4">
    <source>
        <dbReference type="PROSITE" id="PS51793"/>
    </source>
</evidence>
<dbReference type="Pfam" id="PF03226">
    <property type="entry name" value="Yippee-Mis18"/>
    <property type="match status" value="1"/>
</dbReference>
<proteinExistence type="inferred from homology"/>
<evidence type="ECO:0000313" key="5">
    <source>
        <dbReference type="EMBL" id="ORD98648.1"/>
    </source>
</evidence>
<comment type="caution">
    <text evidence="5">The sequence shown here is derived from an EMBL/GenBank/DDBJ whole genome shotgun (WGS) entry which is preliminary data.</text>
</comment>
<dbReference type="GO" id="GO:0046872">
    <property type="term" value="F:metal ion binding"/>
    <property type="evidence" value="ECO:0007669"/>
    <property type="project" value="UniProtKB-KW"/>
</dbReference>
<dbReference type="Proteomes" id="UP000192501">
    <property type="component" value="Unassembled WGS sequence"/>
</dbReference>
<organism evidence="5 6">
    <name type="scientific">Hepatospora eriocheir</name>
    <dbReference type="NCBI Taxonomy" id="1081669"/>
    <lineage>
        <taxon>Eukaryota</taxon>
        <taxon>Fungi</taxon>
        <taxon>Fungi incertae sedis</taxon>
        <taxon>Microsporidia</taxon>
        <taxon>Hepatosporidae</taxon>
        <taxon>Hepatospora</taxon>
    </lineage>
</organism>
<comment type="similarity">
    <text evidence="3">Belongs to the yippee family.</text>
</comment>
<dbReference type="PROSITE" id="PS51793">
    <property type="entry name" value="MIS18"/>
    <property type="match status" value="1"/>
</dbReference>
<dbReference type="VEuPathDB" id="MicrosporidiaDB:HERIO_2117"/>
<dbReference type="InterPro" id="IPR004910">
    <property type="entry name" value="Yippee/Mis18/Cereblon"/>
</dbReference>
<dbReference type="InterPro" id="IPR034752">
    <property type="entry name" value="Mis18"/>
</dbReference>
<evidence type="ECO:0000256" key="1">
    <source>
        <dbReference type="ARBA" id="ARBA00022723"/>
    </source>
</evidence>
<evidence type="ECO:0000256" key="3">
    <source>
        <dbReference type="RuleBase" id="RU110713"/>
    </source>
</evidence>
<evidence type="ECO:0000256" key="2">
    <source>
        <dbReference type="ARBA" id="ARBA00022833"/>
    </source>
</evidence>
<sequence>MTNNLPFVIFCKKCKDIICDSFNLITLNKEYMIFDQLSVVLRVNNENVIKTPLNNIQEILIDCKYDNLYCQCNNYIGIKMISANKHFNGYSDHYLIFNDYIKSYGLGKNHNVGVKTHQEIVEDIEKLKLVVSDLFKTIKK</sequence>